<accession>A0A5J5KVC0</accession>
<proteinExistence type="predicted"/>
<gene>
    <name evidence="2" type="ORF">FCK90_11410</name>
</gene>
<name>A0A5J5KVC0_9MICC</name>
<dbReference type="OrthoDB" id="5197832at2"/>
<dbReference type="RefSeq" id="WP_158034435.1">
    <property type="nucleotide sequence ID" value="NZ_ML708622.1"/>
</dbReference>
<dbReference type="Proteomes" id="UP000325957">
    <property type="component" value="Unassembled WGS sequence"/>
</dbReference>
<keyword evidence="1" id="KW-0812">Transmembrane</keyword>
<feature type="transmembrane region" description="Helical" evidence="1">
    <location>
        <begin position="7"/>
        <end position="28"/>
    </location>
</feature>
<evidence type="ECO:0000313" key="3">
    <source>
        <dbReference type="Proteomes" id="UP000325957"/>
    </source>
</evidence>
<comment type="caution">
    <text evidence="2">The sequence shown here is derived from an EMBL/GenBank/DDBJ whole genome shotgun (WGS) entry which is preliminary data.</text>
</comment>
<evidence type="ECO:0000256" key="1">
    <source>
        <dbReference type="SAM" id="Phobius"/>
    </source>
</evidence>
<dbReference type="EMBL" id="SZWF01000016">
    <property type="protein sequence ID" value="KAA9393593.1"/>
    <property type="molecule type" value="Genomic_DNA"/>
</dbReference>
<dbReference type="AlphaFoldDB" id="A0A5J5KVC0"/>
<reference evidence="2 3" key="1">
    <citation type="submission" date="2019-05" db="EMBL/GenBank/DDBJ databases">
        <title>Kocuria coralli sp. nov., a novel actinobacterium isolated from coral reef seawater.</title>
        <authorList>
            <person name="Li J."/>
        </authorList>
    </citation>
    <scope>NUCLEOTIDE SEQUENCE [LARGE SCALE GENOMIC DNA]</scope>
    <source>
        <strain evidence="2 3">SCSIO 13007</strain>
    </source>
</reference>
<keyword evidence="1" id="KW-1133">Transmembrane helix</keyword>
<sequence length="123" mass="13765">MLWGYDGWFWASVVLGTLSFLVCVVQALRGKAPGDLTQGSVLLQEAFLLLYGLGSILMLFIGPEASGSVLEYWGYLLTALIIPAGTFIWSLVERSSWSNWILAATGPTIIVMVYRMNFIWYYQ</sequence>
<feature type="transmembrane region" description="Helical" evidence="1">
    <location>
        <begin position="73"/>
        <end position="92"/>
    </location>
</feature>
<evidence type="ECO:0000313" key="2">
    <source>
        <dbReference type="EMBL" id="KAA9393593.1"/>
    </source>
</evidence>
<keyword evidence="1" id="KW-0472">Membrane</keyword>
<protein>
    <recommendedName>
        <fullName evidence="4">Integral membrane protein</fullName>
    </recommendedName>
</protein>
<organism evidence="2 3">
    <name type="scientific">Kocuria coralli</name>
    <dbReference type="NCBI Taxonomy" id="1461025"/>
    <lineage>
        <taxon>Bacteria</taxon>
        <taxon>Bacillati</taxon>
        <taxon>Actinomycetota</taxon>
        <taxon>Actinomycetes</taxon>
        <taxon>Micrococcales</taxon>
        <taxon>Micrococcaceae</taxon>
        <taxon>Kocuria</taxon>
    </lineage>
</organism>
<feature type="transmembrane region" description="Helical" evidence="1">
    <location>
        <begin position="40"/>
        <end position="61"/>
    </location>
</feature>
<keyword evidence="3" id="KW-1185">Reference proteome</keyword>
<feature type="transmembrane region" description="Helical" evidence="1">
    <location>
        <begin position="99"/>
        <end position="122"/>
    </location>
</feature>
<evidence type="ECO:0008006" key="4">
    <source>
        <dbReference type="Google" id="ProtNLM"/>
    </source>
</evidence>